<keyword evidence="2" id="KW-0963">Cytoplasm</keyword>
<dbReference type="GO" id="GO:0008270">
    <property type="term" value="F:zinc ion binding"/>
    <property type="evidence" value="ECO:0007669"/>
    <property type="project" value="UniProtKB-KW"/>
</dbReference>
<keyword evidence="4" id="KW-0808">Transferase</keyword>
<dbReference type="CDD" id="cd02440">
    <property type="entry name" value="AdoMet_MTases"/>
    <property type="match status" value="1"/>
</dbReference>
<dbReference type="InterPro" id="IPR013083">
    <property type="entry name" value="Znf_RING/FYVE/PHD"/>
</dbReference>
<evidence type="ECO:0000259" key="10">
    <source>
        <dbReference type="PROSITE" id="PS50089"/>
    </source>
</evidence>
<dbReference type="InterPro" id="IPR029063">
    <property type="entry name" value="SAM-dependent_MTases_sf"/>
</dbReference>
<dbReference type="InterPro" id="IPR050078">
    <property type="entry name" value="Ribosomal_L11_MeTrfase_PrmA"/>
</dbReference>
<dbReference type="PROSITE" id="PS50089">
    <property type="entry name" value="ZF_RING_2"/>
    <property type="match status" value="1"/>
</dbReference>
<dbReference type="InterPro" id="IPR004498">
    <property type="entry name" value="Ribosomal_PrmA_MeTrfase"/>
</dbReference>
<feature type="domain" description="RING-type" evidence="10">
    <location>
        <begin position="172"/>
        <end position="220"/>
    </location>
</feature>
<evidence type="ECO:0000256" key="9">
    <source>
        <dbReference type="PROSITE-ProRule" id="PRU00175"/>
    </source>
</evidence>
<evidence type="ECO:0000313" key="12">
    <source>
        <dbReference type="Proteomes" id="UP000516314"/>
    </source>
</evidence>
<dbReference type="InterPro" id="IPR001841">
    <property type="entry name" value="Znf_RING"/>
</dbReference>
<keyword evidence="9" id="KW-0862">Zinc</keyword>
<dbReference type="SUPFAM" id="SSF53335">
    <property type="entry name" value="S-adenosyl-L-methionine-dependent methyltransferases"/>
    <property type="match status" value="1"/>
</dbReference>
<dbReference type="GO" id="GO:0032259">
    <property type="term" value="P:methylation"/>
    <property type="evidence" value="ECO:0007669"/>
    <property type="project" value="UniProtKB-KW"/>
</dbReference>
<evidence type="ECO:0000256" key="4">
    <source>
        <dbReference type="ARBA" id="ARBA00022679"/>
    </source>
</evidence>
<evidence type="ECO:0000256" key="1">
    <source>
        <dbReference type="ARBA" id="ARBA00009741"/>
    </source>
</evidence>
<accession>A0A7G2FGP1</accession>
<dbReference type="SMART" id="SM00184">
    <property type="entry name" value="RING"/>
    <property type="match status" value="1"/>
</dbReference>
<evidence type="ECO:0000256" key="6">
    <source>
        <dbReference type="ARBA" id="ARBA00037932"/>
    </source>
</evidence>
<sequence>MEATPVFNYHIDVNPERKKIGTIQVYVSFVGSANMPPIPTRSNFSCSLPANELTDDEDSPHKQRLYYFLTDSAVDSQDAYTLILKLTQLARDLTSNSFEYCPRYALSVWLTLDVAPLNEYERNSEYRRPASNLRVGALSRRIYKRKQKTSSIANKSTRYMRKRETYSSGDKCAICFQEFKTGREVATLLCGHEFDNKCIMEWFKNLSRHILRDSRVRPLCFFTSSTPPSSFSIFASLSTSSSSSSSSSCFTDEPFAAPYLSVRIHCPKHALDPFSEALLCFGASSVAVDEAIEEADQDETSLASKEICIESIFPVHEEVKMCISQAANSIGLKEIPKFKVEMGDELDWITKNQDLFQPVEIAERLWIVPEWTSPPVAEAVNIILNPGFAFGTGEHPTTKLCLLLLQSLIKGGEAFLDYGTGSGILAIAALKFGAASSVGVDIDPLAINSAIHNAALNNIPLEKLELHLAPIENSSSGREIPLQKEQFDVVIANILLNPVMNLADHILSFAKPGATIGISGILSEQLPNVRERYSPFLEDISVATIGDWVCMSGTKKEEFIDN</sequence>
<evidence type="ECO:0000256" key="7">
    <source>
        <dbReference type="ARBA" id="ARBA00041867"/>
    </source>
</evidence>
<keyword evidence="5" id="KW-0949">S-adenosyl-L-methionine</keyword>
<evidence type="ECO:0000256" key="5">
    <source>
        <dbReference type="ARBA" id="ARBA00022691"/>
    </source>
</evidence>
<evidence type="ECO:0000313" key="11">
    <source>
        <dbReference type="EMBL" id="CAD5334825.1"/>
    </source>
</evidence>
<dbReference type="AlphaFoldDB" id="A0A7G2FGP1"/>
<dbReference type="EMBL" id="LR881470">
    <property type="protein sequence ID" value="CAD5334825.1"/>
    <property type="molecule type" value="Genomic_DNA"/>
</dbReference>
<dbReference type="HAMAP" id="MF_00735">
    <property type="entry name" value="Methyltr_PrmA"/>
    <property type="match status" value="1"/>
</dbReference>
<keyword evidence="9" id="KW-0863">Zinc-finger</keyword>
<dbReference type="GO" id="GO:0008276">
    <property type="term" value="F:protein methyltransferase activity"/>
    <property type="evidence" value="ECO:0007669"/>
    <property type="project" value="InterPro"/>
</dbReference>
<evidence type="ECO:0000256" key="2">
    <source>
        <dbReference type="ARBA" id="ARBA00022490"/>
    </source>
</evidence>
<dbReference type="SUPFAM" id="SSF57850">
    <property type="entry name" value="RING/U-box"/>
    <property type="match status" value="1"/>
</dbReference>
<reference evidence="11 12" key="1">
    <citation type="submission" date="2020-09" db="EMBL/GenBank/DDBJ databases">
        <authorList>
            <person name="Ashkenazy H."/>
        </authorList>
    </citation>
    <scope>NUCLEOTIDE SEQUENCE [LARGE SCALE GENOMIC DNA]</scope>
    <source>
        <strain evidence="12">cv. Cdm-0</strain>
    </source>
</reference>
<evidence type="ECO:0000256" key="3">
    <source>
        <dbReference type="ARBA" id="ARBA00022603"/>
    </source>
</evidence>
<dbReference type="Pfam" id="PF06325">
    <property type="entry name" value="PrmA"/>
    <property type="match status" value="1"/>
</dbReference>
<dbReference type="Pfam" id="PF13639">
    <property type="entry name" value="zf-RING_2"/>
    <property type="match status" value="1"/>
</dbReference>
<dbReference type="Gene3D" id="3.30.40.10">
    <property type="entry name" value="Zinc/RING finger domain, C3HC4 (zinc finger)"/>
    <property type="match status" value="1"/>
</dbReference>
<dbReference type="PANTHER" id="PTHR43648">
    <property type="entry name" value="ELECTRON TRANSFER FLAVOPROTEIN BETA SUBUNIT LYSINE METHYLTRANSFERASE"/>
    <property type="match status" value="1"/>
</dbReference>
<keyword evidence="3" id="KW-0489">Methyltransferase</keyword>
<comment type="similarity">
    <text evidence="6">Belongs to the methyltransferase superfamily. ETFBKMT family.</text>
</comment>
<dbReference type="NCBIfam" id="TIGR00406">
    <property type="entry name" value="prmA"/>
    <property type="match status" value="1"/>
</dbReference>
<proteinExistence type="inferred from homology"/>
<gene>
    <name evidence="11" type="ORF">AT9943_LOCUS22107</name>
</gene>
<protein>
    <recommendedName>
        <fullName evidence="8">ETFB lysine methyltransferase</fullName>
    </recommendedName>
    <alternativeName>
        <fullName evidence="7">Protein N-lysine methyltransferase METTL20</fullName>
    </alternativeName>
</protein>
<evidence type="ECO:0000256" key="8">
    <source>
        <dbReference type="ARBA" id="ARBA00042266"/>
    </source>
</evidence>
<comment type="similarity">
    <text evidence="1">Belongs to the methyltransferase superfamily. PrmA family.</text>
</comment>
<keyword evidence="9" id="KW-0479">Metal-binding</keyword>
<dbReference type="Proteomes" id="UP000516314">
    <property type="component" value="Chromosome 5"/>
</dbReference>
<dbReference type="Gene3D" id="3.40.50.150">
    <property type="entry name" value="Vaccinia Virus protein VP39"/>
    <property type="match status" value="1"/>
</dbReference>
<dbReference type="PANTHER" id="PTHR43648:SF1">
    <property type="entry name" value="ELECTRON TRANSFER FLAVOPROTEIN BETA SUBUNIT LYSINE METHYLTRANSFERASE"/>
    <property type="match status" value="1"/>
</dbReference>
<name>A0A7G2FGP1_ARATH</name>
<organism evidence="11 12">
    <name type="scientific">Arabidopsis thaliana</name>
    <name type="common">Mouse-ear cress</name>
    <dbReference type="NCBI Taxonomy" id="3702"/>
    <lineage>
        <taxon>Eukaryota</taxon>
        <taxon>Viridiplantae</taxon>
        <taxon>Streptophyta</taxon>
        <taxon>Embryophyta</taxon>
        <taxon>Tracheophyta</taxon>
        <taxon>Spermatophyta</taxon>
        <taxon>Magnoliopsida</taxon>
        <taxon>eudicotyledons</taxon>
        <taxon>Gunneridae</taxon>
        <taxon>Pentapetalae</taxon>
        <taxon>rosids</taxon>
        <taxon>malvids</taxon>
        <taxon>Brassicales</taxon>
        <taxon>Brassicaceae</taxon>
        <taxon>Camelineae</taxon>
        <taxon>Arabidopsis</taxon>
    </lineage>
</organism>